<dbReference type="Proteomes" id="UP001153269">
    <property type="component" value="Unassembled WGS sequence"/>
</dbReference>
<dbReference type="AlphaFoldDB" id="A0A9N7UV54"/>
<reference evidence="2" key="1">
    <citation type="submission" date="2020-03" db="EMBL/GenBank/DDBJ databases">
        <authorList>
            <person name="Weist P."/>
        </authorList>
    </citation>
    <scope>NUCLEOTIDE SEQUENCE</scope>
</reference>
<comment type="caution">
    <text evidence="2">The sequence shown here is derived from an EMBL/GenBank/DDBJ whole genome shotgun (WGS) entry which is preliminary data.</text>
</comment>
<protein>
    <submittedName>
        <fullName evidence="2">Uncharacterized protein</fullName>
    </submittedName>
</protein>
<feature type="compositionally biased region" description="Basic residues" evidence="1">
    <location>
        <begin position="148"/>
        <end position="165"/>
    </location>
</feature>
<keyword evidence="3" id="KW-1185">Reference proteome</keyword>
<feature type="region of interest" description="Disordered" evidence="1">
    <location>
        <begin position="1"/>
        <end position="44"/>
    </location>
</feature>
<feature type="compositionally biased region" description="Basic and acidic residues" evidence="1">
    <location>
        <begin position="166"/>
        <end position="176"/>
    </location>
</feature>
<name>A0A9N7UV54_PLEPL</name>
<evidence type="ECO:0000256" key="1">
    <source>
        <dbReference type="SAM" id="MobiDB-lite"/>
    </source>
</evidence>
<feature type="compositionally biased region" description="Pro residues" evidence="1">
    <location>
        <begin position="73"/>
        <end position="83"/>
    </location>
</feature>
<evidence type="ECO:0000313" key="2">
    <source>
        <dbReference type="EMBL" id="CAB1436995.1"/>
    </source>
</evidence>
<accession>A0A9N7UV54</accession>
<feature type="region of interest" description="Disordered" evidence="1">
    <location>
        <begin position="64"/>
        <end position="176"/>
    </location>
</feature>
<evidence type="ECO:0000313" key="3">
    <source>
        <dbReference type="Proteomes" id="UP001153269"/>
    </source>
</evidence>
<proteinExistence type="predicted"/>
<sequence length="287" mass="31960">MPAKPETGQQPPVRSSLAGISLYNPEGLQQGERDAGGEEAGEGLMGRRVARARLRERLSGPSDWLFSSVHHLPPAPPPPPPPLTARQHLPQTHSGGAASTDDDIPGTCGSSAAVGAKEARDQRGAHLLKLRVRQGRKERKRERDRDRERRKRRRLWSNNQRKTRKRETETEREREDGSGSAEECLIVCAKVSFTHRFDMSSSGKDNSGAQHANHVGPYRLEKTLGKGQTGHEARCRRCLKHLRCGLACEAKQTGLAEMRLDEHDWSQTSNLRWPLVSVALTSDTWPD</sequence>
<dbReference type="EMBL" id="CADEAL010001968">
    <property type="protein sequence ID" value="CAB1436995.1"/>
    <property type="molecule type" value="Genomic_DNA"/>
</dbReference>
<organism evidence="2 3">
    <name type="scientific">Pleuronectes platessa</name>
    <name type="common">European plaice</name>
    <dbReference type="NCBI Taxonomy" id="8262"/>
    <lineage>
        <taxon>Eukaryota</taxon>
        <taxon>Metazoa</taxon>
        <taxon>Chordata</taxon>
        <taxon>Craniata</taxon>
        <taxon>Vertebrata</taxon>
        <taxon>Euteleostomi</taxon>
        <taxon>Actinopterygii</taxon>
        <taxon>Neopterygii</taxon>
        <taxon>Teleostei</taxon>
        <taxon>Neoteleostei</taxon>
        <taxon>Acanthomorphata</taxon>
        <taxon>Carangaria</taxon>
        <taxon>Pleuronectiformes</taxon>
        <taxon>Pleuronectoidei</taxon>
        <taxon>Pleuronectidae</taxon>
        <taxon>Pleuronectes</taxon>
    </lineage>
</organism>
<feature type="compositionally biased region" description="Basic residues" evidence="1">
    <location>
        <begin position="126"/>
        <end position="140"/>
    </location>
</feature>
<gene>
    <name evidence="2" type="ORF">PLEPLA_LOCUS25028</name>
</gene>